<dbReference type="EMBL" id="ML977153">
    <property type="protein sequence ID" value="KAF1987309.1"/>
    <property type="molecule type" value="Genomic_DNA"/>
</dbReference>
<keyword evidence="1" id="KW-1133">Transmembrane helix</keyword>
<reference evidence="2" key="1">
    <citation type="journal article" date="2020" name="Stud. Mycol.">
        <title>101 Dothideomycetes genomes: a test case for predicting lifestyles and emergence of pathogens.</title>
        <authorList>
            <person name="Haridas S."/>
            <person name="Albert R."/>
            <person name="Binder M."/>
            <person name="Bloem J."/>
            <person name="Labutti K."/>
            <person name="Salamov A."/>
            <person name="Andreopoulos B."/>
            <person name="Baker S."/>
            <person name="Barry K."/>
            <person name="Bills G."/>
            <person name="Bluhm B."/>
            <person name="Cannon C."/>
            <person name="Castanera R."/>
            <person name="Culley D."/>
            <person name="Daum C."/>
            <person name="Ezra D."/>
            <person name="Gonzalez J."/>
            <person name="Henrissat B."/>
            <person name="Kuo A."/>
            <person name="Liang C."/>
            <person name="Lipzen A."/>
            <person name="Lutzoni F."/>
            <person name="Magnuson J."/>
            <person name="Mondo S."/>
            <person name="Nolan M."/>
            <person name="Ohm R."/>
            <person name="Pangilinan J."/>
            <person name="Park H.-J."/>
            <person name="Ramirez L."/>
            <person name="Alfaro M."/>
            <person name="Sun H."/>
            <person name="Tritt A."/>
            <person name="Yoshinaga Y."/>
            <person name="Zwiers L.-H."/>
            <person name="Turgeon B."/>
            <person name="Goodwin S."/>
            <person name="Spatafora J."/>
            <person name="Crous P."/>
            <person name="Grigoriev I."/>
        </authorList>
    </citation>
    <scope>NUCLEOTIDE SEQUENCE</scope>
    <source>
        <strain evidence="2">CBS 113979</strain>
    </source>
</reference>
<proteinExistence type="predicted"/>
<evidence type="ECO:0000313" key="3">
    <source>
        <dbReference type="Proteomes" id="UP000800041"/>
    </source>
</evidence>
<organism evidence="2 3">
    <name type="scientific">Aulographum hederae CBS 113979</name>
    <dbReference type="NCBI Taxonomy" id="1176131"/>
    <lineage>
        <taxon>Eukaryota</taxon>
        <taxon>Fungi</taxon>
        <taxon>Dikarya</taxon>
        <taxon>Ascomycota</taxon>
        <taxon>Pezizomycotina</taxon>
        <taxon>Dothideomycetes</taxon>
        <taxon>Pleosporomycetidae</taxon>
        <taxon>Aulographales</taxon>
        <taxon>Aulographaceae</taxon>
    </lineage>
</organism>
<dbReference type="Proteomes" id="UP000800041">
    <property type="component" value="Unassembled WGS sequence"/>
</dbReference>
<name>A0A6G1H2S8_9PEZI</name>
<evidence type="ECO:0000256" key="1">
    <source>
        <dbReference type="SAM" id="Phobius"/>
    </source>
</evidence>
<feature type="transmembrane region" description="Helical" evidence="1">
    <location>
        <begin position="12"/>
        <end position="34"/>
    </location>
</feature>
<keyword evidence="1" id="KW-0812">Transmembrane</keyword>
<keyword evidence="3" id="KW-1185">Reference proteome</keyword>
<gene>
    <name evidence="2" type="ORF">K402DRAFT_393010</name>
</gene>
<evidence type="ECO:0000313" key="2">
    <source>
        <dbReference type="EMBL" id="KAF1987309.1"/>
    </source>
</evidence>
<protein>
    <submittedName>
        <fullName evidence="2">Uncharacterized protein</fullName>
    </submittedName>
</protein>
<dbReference type="AlphaFoldDB" id="A0A6G1H2S8"/>
<accession>A0A6G1H2S8</accession>
<sequence>MLLAYSGPLLRFLQLFLVLLPATNIIFQLLLLFLEGTNVINQLLFPFLSSRRKEEGGRKKIHF</sequence>
<keyword evidence="1" id="KW-0472">Membrane</keyword>